<feature type="domain" description="Ubiquitin-like" evidence="2">
    <location>
        <begin position="176"/>
        <end position="246"/>
    </location>
</feature>
<dbReference type="SUPFAM" id="SSF54236">
    <property type="entry name" value="Ubiquitin-like"/>
    <property type="match status" value="4"/>
</dbReference>
<protein>
    <recommendedName>
        <fullName evidence="2">Ubiquitin-like domain-containing protein</fullName>
    </recommendedName>
</protein>
<dbReference type="SMART" id="SM00213">
    <property type="entry name" value="UBQ"/>
    <property type="match status" value="4"/>
</dbReference>
<reference evidence="3 4" key="1">
    <citation type="submission" date="2017-09" db="EMBL/GenBank/DDBJ databases">
        <title>WGS assembly of Aquilegia coerulea Goldsmith.</title>
        <authorList>
            <person name="Hodges S."/>
            <person name="Kramer E."/>
            <person name="Nordborg M."/>
            <person name="Tomkins J."/>
            <person name="Borevitz J."/>
            <person name="Derieg N."/>
            <person name="Yan J."/>
            <person name="Mihaltcheva S."/>
            <person name="Hayes R.D."/>
            <person name="Rokhsar D."/>
        </authorList>
    </citation>
    <scope>NUCLEOTIDE SEQUENCE [LARGE SCALE GENOMIC DNA]</scope>
    <source>
        <strain evidence="4">cv. Goldsmith</strain>
    </source>
</reference>
<dbReference type="AlphaFoldDB" id="A0A2G5CT39"/>
<feature type="domain" description="Ubiquitin-like" evidence="2">
    <location>
        <begin position="249"/>
        <end position="318"/>
    </location>
</feature>
<evidence type="ECO:0000313" key="3">
    <source>
        <dbReference type="EMBL" id="PIA34370.1"/>
    </source>
</evidence>
<evidence type="ECO:0000259" key="2">
    <source>
        <dbReference type="PROSITE" id="PS50053"/>
    </source>
</evidence>
<evidence type="ECO:0000313" key="4">
    <source>
        <dbReference type="Proteomes" id="UP000230069"/>
    </source>
</evidence>
<feature type="domain" description="Ubiquitin-like" evidence="2">
    <location>
        <begin position="99"/>
        <end position="171"/>
    </location>
</feature>
<dbReference type="OrthoDB" id="1894077at2759"/>
<dbReference type="PANTHER" id="PTHR10666">
    <property type="entry name" value="UBIQUITIN"/>
    <property type="match status" value="1"/>
</dbReference>
<dbReference type="Proteomes" id="UP000230069">
    <property type="component" value="Unassembled WGS sequence"/>
</dbReference>
<dbReference type="STRING" id="218851.A0A2G5CT39"/>
<dbReference type="InterPro" id="IPR050158">
    <property type="entry name" value="Ubiquitin_ubiquitin-like"/>
</dbReference>
<dbReference type="FunFam" id="3.10.20.90:FF:000211">
    <property type="entry name" value="Polyubiquitin 9"/>
    <property type="match status" value="1"/>
</dbReference>
<name>A0A2G5CT39_AQUCA</name>
<proteinExistence type="predicted"/>
<gene>
    <name evidence="3" type="ORF">AQUCO_03800167v1</name>
</gene>
<accession>A0A2G5CT39</accession>
<dbReference type="EMBL" id="KZ305055">
    <property type="protein sequence ID" value="PIA34370.1"/>
    <property type="molecule type" value="Genomic_DNA"/>
</dbReference>
<dbReference type="InterPro" id="IPR000626">
    <property type="entry name" value="Ubiquitin-like_dom"/>
</dbReference>
<dbReference type="Pfam" id="PF00240">
    <property type="entry name" value="ubiquitin"/>
    <property type="match status" value="4"/>
</dbReference>
<dbReference type="Gene3D" id="3.10.20.90">
    <property type="entry name" value="Phosphatidylinositol 3-kinase Catalytic Subunit, Chain A, domain 1"/>
    <property type="match status" value="4"/>
</dbReference>
<dbReference type="GO" id="GO:0003729">
    <property type="term" value="F:mRNA binding"/>
    <property type="evidence" value="ECO:0007669"/>
    <property type="project" value="UniProtKB-ARBA"/>
</dbReference>
<organism evidence="3 4">
    <name type="scientific">Aquilegia coerulea</name>
    <name type="common">Rocky mountain columbine</name>
    <dbReference type="NCBI Taxonomy" id="218851"/>
    <lineage>
        <taxon>Eukaryota</taxon>
        <taxon>Viridiplantae</taxon>
        <taxon>Streptophyta</taxon>
        <taxon>Embryophyta</taxon>
        <taxon>Tracheophyta</taxon>
        <taxon>Spermatophyta</taxon>
        <taxon>Magnoliopsida</taxon>
        <taxon>Ranunculales</taxon>
        <taxon>Ranunculaceae</taxon>
        <taxon>Thalictroideae</taxon>
        <taxon>Aquilegia</taxon>
    </lineage>
</organism>
<dbReference type="PRINTS" id="PR00348">
    <property type="entry name" value="UBIQUITIN"/>
</dbReference>
<dbReference type="InterPro" id="IPR029071">
    <property type="entry name" value="Ubiquitin-like_domsf"/>
</dbReference>
<dbReference type="EMBL" id="KZ305055">
    <property type="protein sequence ID" value="PIA34369.1"/>
    <property type="molecule type" value="Genomic_DNA"/>
</dbReference>
<sequence length="324" mass="37098">MSNRKRFSNQLSPEHSLVTVEDQMKIQFRIMKTIPLEVKKCDTVRKVRSEFSEIEGVSKVNLKKLFFEGNCLEDEKKLIDYGIQNGSTINMFLDSGVRVQIHVKMSQIGKTVTLDVDIRDTVHTVKGKIQNKEGLTTSQLDLLYLGEHLDNRQFLATYKIEDGATLYAFYRVGDAMQINVSLEQGNRTINLKVKSWYSIENVKNIIESMEGIPTKKQKLYLTGVKLENDMTLADSKILQGQTLDLICGMHIFVRTLTGKTYTLEVDSYDSVDDVKEMMEEKEGIPTEQQRLIYRGRQIESGRFLADYQVEEDSQLHLVPCLCGC</sequence>
<dbReference type="CDD" id="cd17039">
    <property type="entry name" value="Ubl_ubiquitin_like"/>
    <property type="match status" value="1"/>
</dbReference>
<feature type="domain" description="Ubiquitin-like" evidence="2">
    <location>
        <begin position="24"/>
        <end position="93"/>
    </location>
</feature>
<keyword evidence="1" id="KW-1017">Isopeptide bond</keyword>
<dbReference type="PROSITE" id="PS50053">
    <property type="entry name" value="UBIQUITIN_2"/>
    <property type="match status" value="4"/>
</dbReference>
<dbReference type="InterPro" id="IPR019956">
    <property type="entry name" value="Ubiquitin_dom"/>
</dbReference>
<keyword evidence="4" id="KW-1185">Reference proteome</keyword>
<evidence type="ECO:0000256" key="1">
    <source>
        <dbReference type="ARBA" id="ARBA00022499"/>
    </source>
</evidence>